<dbReference type="EMBL" id="GBRH01274165">
    <property type="protein sequence ID" value="JAD23730.1"/>
    <property type="molecule type" value="Transcribed_RNA"/>
</dbReference>
<reference evidence="1" key="1">
    <citation type="submission" date="2014-09" db="EMBL/GenBank/DDBJ databases">
        <authorList>
            <person name="Magalhaes I.L.F."/>
            <person name="Oliveira U."/>
            <person name="Santos F.R."/>
            <person name="Vidigal T.H.D.A."/>
            <person name="Brescovit A.D."/>
            <person name="Santos A.J."/>
        </authorList>
    </citation>
    <scope>NUCLEOTIDE SEQUENCE</scope>
    <source>
        <tissue evidence="1">Shoot tissue taken approximately 20 cm above the soil surface</tissue>
    </source>
</reference>
<reference evidence="1" key="2">
    <citation type="journal article" date="2015" name="Data Brief">
        <title>Shoot transcriptome of the giant reed, Arundo donax.</title>
        <authorList>
            <person name="Barrero R.A."/>
            <person name="Guerrero F.D."/>
            <person name="Moolhuijzen P."/>
            <person name="Goolsby J.A."/>
            <person name="Tidwell J."/>
            <person name="Bellgard S.E."/>
            <person name="Bellgard M.I."/>
        </authorList>
    </citation>
    <scope>NUCLEOTIDE SEQUENCE</scope>
    <source>
        <tissue evidence="1">Shoot tissue taken approximately 20 cm above the soil surface</tissue>
    </source>
</reference>
<accession>A0A0A8YEV4</accession>
<organism evidence="1">
    <name type="scientific">Arundo donax</name>
    <name type="common">Giant reed</name>
    <name type="synonym">Donax arundinaceus</name>
    <dbReference type="NCBI Taxonomy" id="35708"/>
    <lineage>
        <taxon>Eukaryota</taxon>
        <taxon>Viridiplantae</taxon>
        <taxon>Streptophyta</taxon>
        <taxon>Embryophyta</taxon>
        <taxon>Tracheophyta</taxon>
        <taxon>Spermatophyta</taxon>
        <taxon>Magnoliopsida</taxon>
        <taxon>Liliopsida</taxon>
        <taxon>Poales</taxon>
        <taxon>Poaceae</taxon>
        <taxon>PACMAD clade</taxon>
        <taxon>Arundinoideae</taxon>
        <taxon>Arundineae</taxon>
        <taxon>Arundo</taxon>
    </lineage>
</organism>
<protein>
    <submittedName>
        <fullName evidence="1">Uncharacterized protein</fullName>
    </submittedName>
</protein>
<sequence length="9" mass="1071">MKMTSFDLV</sequence>
<name>A0A0A8YEV4_ARUDO</name>
<evidence type="ECO:0000313" key="1">
    <source>
        <dbReference type="EMBL" id="JAD23730.1"/>
    </source>
</evidence>
<proteinExistence type="predicted"/>